<dbReference type="Proteomes" id="UP001161390">
    <property type="component" value="Unassembled WGS sequence"/>
</dbReference>
<evidence type="ECO:0000256" key="1">
    <source>
        <dbReference type="SAM" id="SignalP"/>
    </source>
</evidence>
<name>A0ABQ5V1Y6_9PROT</name>
<comment type="caution">
    <text evidence="2">The sequence shown here is derived from an EMBL/GenBank/DDBJ whole genome shotgun (WGS) entry which is preliminary data.</text>
</comment>
<keyword evidence="1" id="KW-0732">Signal</keyword>
<feature type="signal peptide" evidence="1">
    <location>
        <begin position="1"/>
        <end position="22"/>
    </location>
</feature>
<dbReference type="EMBL" id="BSNJ01000002">
    <property type="protein sequence ID" value="GLQ20257.1"/>
    <property type="molecule type" value="Genomic_DNA"/>
</dbReference>
<keyword evidence="3" id="KW-1185">Reference proteome</keyword>
<gene>
    <name evidence="2" type="ORF">GCM10007854_12120</name>
</gene>
<protein>
    <recommendedName>
        <fullName evidence="4">Lipoprotein</fullName>
    </recommendedName>
</protein>
<accession>A0ABQ5V1Y6</accession>
<evidence type="ECO:0008006" key="4">
    <source>
        <dbReference type="Google" id="ProtNLM"/>
    </source>
</evidence>
<proteinExistence type="predicted"/>
<reference evidence="2" key="1">
    <citation type="journal article" date="2014" name="Int. J. Syst. Evol. Microbiol.">
        <title>Complete genome of a new Firmicutes species belonging to the dominant human colonic microbiota ('Ruminococcus bicirculans') reveals two chromosomes and a selective capacity to utilize plant glucans.</title>
        <authorList>
            <consortium name="NISC Comparative Sequencing Program"/>
            <person name="Wegmann U."/>
            <person name="Louis P."/>
            <person name="Goesmann A."/>
            <person name="Henrissat B."/>
            <person name="Duncan S.H."/>
            <person name="Flint H.J."/>
        </authorList>
    </citation>
    <scope>NUCLEOTIDE SEQUENCE</scope>
    <source>
        <strain evidence="2">NBRC 108216</strain>
    </source>
</reference>
<reference evidence="2" key="2">
    <citation type="submission" date="2023-01" db="EMBL/GenBank/DDBJ databases">
        <title>Draft genome sequence of Algimonas porphyrae strain NBRC 108216.</title>
        <authorList>
            <person name="Sun Q."/>
            <person name="Mori K."/>
        </authorList>
    </citation>
    <scope>NUCLEOTIDE SEQUENCE</scope>
    <source>
        <strain evidence="2">NBRC 108216</strain>
    </source>
</reference>
<evidence type="ECO:0000313" key="2">
    <source>
        <dbReference type="EMBL" id="GLQ20257.1"/>
    </source>
</evidence>
<dbReference type="RefSeq" id="WP_284370660.1">
    <property type="nucleotide sequence ID" value="NZ_BSNJ01000002.1"/>
</dbReference>
<sequence length="150" mass="16566">MKTQFLALLLLLPACASTPDPAEICTAEWIEPRSERALDRIEKRAAKSIEAFKSVSETWLSGESPGPLQMYRLSRAFDALETELKSGPGSRDLRLLAATCSDPDFISEQVTALLERADIPDRMVLFLDRTGLLNRAVEMIERGDASDPNG</sequence>
<feature type="chain" id="PRO_5045435270" description="Lipoprotein" evidence="1">
    <location>
        <begin position="23"/>
        <end position="150"/>
    </location>
</feature>
<organism evidence="2 3">
    <name type="scientific">Algimonas porphyrae</name>
    <dbReference type="NCBI Taxonomy" id="1128113"/>
    <lineage>
        <taxon>Bacteria</taxon>
        <taxon>Pseudomonadati</taxon>
        <taxon>Pseudomonadota</taxon>
        <taxon>Alphaproteobacteria</taxon>
        <taxon>Maricaulales</taxon>
        <taxon>Robiginitomaculaceae</taxon>
        <taxon>Algimonas</taxon>
    </lineage>
</organism>
<evidence type="ECO:0000313" key="3">
    <source>
        <dbReference type="Proteomes" id="UP001161390"/>
    </source>
</evidence>